<dbReference type="STRING" id="1137280.D777_00299"/>
<gene>
    <name evidence="5" type="ORF">D777_00299</name>
</gene>
<dbReference type="InterPro" id="IPR035665">
    <property type="entry name" value="VcfQ_lectin"/>
</dbReference>
<dbReference type="OrthoDB" id="9790247at2"/>
<evidence type="ECO:0000256" key="2">
    <source>
        <dbReference type="SAM" id="SignalP"/>
    </source>
</evidence>
<accession>A0A072MWH8</accession>
<dbReference type="Proteomes" id="UP000035057">
    <property type="component" value="Unassembled WGS sequence"/>
</dbReference>
<dbReference type="InterPro" id="IPR013320">
    <property type="entry name" value="ConA-like_dom_sf"/>
</dbReference>
<comment type="caution">
    <text evidence="5">The sequence shown here is derived from an EMBL/GenBank/DDBJ whole genome shotgun (WGS) entry which is preliminary data.</text>
</comment>
<evidence type="ECO:0000259" key="4">
    <source>
        <dbReference type="Pfam" id="PF23981"/>
    </source>
</evidence>
<feature type="region of interest" description="Disordered" evidence="1">
    <location>
        <begin position="432"/>
        <end position="454"/>
    </location>
</feature>
<dbReference type="CDD" id="cd06900">
    <property type="entry name" value="lectin_VcfQ"/>
    <property type="match status" value="1"/>
</dbReference>
<protein>
    <submittedName>
        <fullName evidence="5">MSHA biogenesis protein MshQ</fullName>
    </submittedName>
</protein>
<dbReference type="RefSeq" id="WP_036134856.1">
    <property type="nucleotide sequence ID" value="NZ_ANIE01000010.1"/>
</dbReference>
<proteinExistence type="predicted"/>
<evidence type="ECO:0000313" key="5">
    <source>
        <dbReference type="EMBL" id="KEF29794.1"/>
    </source>
</evidence>
<dbReference type="PROSITE" id="PS51257">
    <property type="entry name" value="PROKAR_LIPOPROTEIN"/>
    <property type="match status" value="1"/>
</dbReference>
<feature type="domain" description="DUF7305" evidence="4">
    <location>
        <begin position="81"/>
        <end position="173"/>
    </location>
</feature>
<dbReference type="PATRIC" id="fig|1137280.3.peg.3448"/>
<evidence type="ECO:0000256" key="1">
    <source>
        <dbReference type="SAM" id="MobiDB-lite"/>
    </source>
</evidence>
<keyword evidence="6" id="KW-1185">Reference proteome</keyword>
<organism evidence="5 6">
    <name type="scientific">Marinobacter nitratireducens</name>
    <dbReference type="NCBI Taxonomy" id="1137280"/>
    <lineage>
        <taxon>Bacteria</taxon>
        <taxon>Pseudomonadati</taxon>
        <taxon>Pseudomonadota</taxon>
        <taxon>Gammaproteobacteria</taxon>
        <taxon>Pseudomonadales</taxon>
        <taxon>Marinobacteraceae</taxon>
        <taxon>Marinobacter</taxon>
    </lineage>
</organism>
<dbReference type="Gene3D" id="2.60.120.200">
    <property type="match status" value="1"/>
</dbReference>
<evidence type="ECO:0000259" key="3">
    <source>
        <dbReference type="Pfam" id="PF20419"/>
    </source>
</evidence>
<dbReference type="SUPFAM" id="SSF49899">
    <property type="entry name" value="Concanavalin A-like lectins/glucanases"/>
    <property type="match status" value="1"/>
</dbReference>
<sequence>MNSLMVRKCFVLILCLVFSNVVLGAACQDVFSAADGLNENLGTDQQLDIDPTGWPVAQAWPSSGTALSSGDYYYQGGVLPNNYALSVQAGATVRIFVDSDLSFGNDSEINRAGTAGQLLLVVDGALSIRNNSFFNGVIYARNDVDLRNNSNVEGVIASEAGIVLRQNTVFTHDQGAVTPELLGDLCSPLVDLLVEGQSLGPVNVNVGDPVSLSVETIGCTDPGALYSRQWREVWTVDGALLSQTNYTTASSCDRSPVTLTTSFPAAGTFEVAVEVEYRDCFLGFFCGAAQPYGQDRMDVVAGRATTCFSADYSVGSLDPADWITSVSSGSFTPTAVNGRLRMTEARANQSTAATLQRLLPGANNLVILEFDYYAYGGSGADGIAVVLSDAAVTPQPGSFGGSLGYAQRDNGDSGFAGGWLGVGIDEYGNFSAPTEGRQGGPRRIQDSVSIRGSGSGTSGYRYLAGTGSLNPGIDATGANSPHRYRIVVDSRATGQALVSVERDIGSGYQELIAPFNALAETGQAAVPENFLLSLTGSTGGSTNIHELDDFQLCALQLNPMGARVDHFEIVHDGVALTCQPESVMVRACSDASCNTLFTDPVDVTLSPNGWVGGDSFTFSGGQATRELQKTSPGTVLLGVAASRPPARAFSQTLCDNGSGLDSGNCGLEFFDAGLAFDIPDLTSHRPESPVQVRAVRRDDQSDACVPAFENEQKSVKFWSTYVDPGPNGRPVSRQMSIDGIAIGSGQGSATSVDLQFGAGGVAEIEVQYPDAGLLNLDARYVGSTATGDDGLILPGADSFVSVPAGFCVASAGDCAAGDASCAAFRKAGQVFDLKITAVGWESDADSALCTGNPATPNFRLLTIPLSASLEAPVGGAPGVVSPASYSHTRSVSATETVATEVSEVGVFRFDAQPAAGSYLGRDVPGGTSLPVGRFYPDRFNVAIDAGELGAACNSGVAFVYTGQSFTWMLPPQLRIQPLSVQGGVTRNYTFPGFQKLVASDIDRLYPVTDQMATDQSGALTTITTVPAIGTLTTPTSTLGNGELRYDFSLADRLVFDKTALAQVAPFRPQLSWSVTDVSDSDGVSADGAPYVFSPLANFEIRYGRWAMENVYGPENIAELTMPYRLEYWNGARFARHAADSCSGWDTSFLSNTENHHALDSTAPSSGIFSLGQASPLRLIPNGTTGTDTLVWDVDSWLEYDWDGDGANEDPTGLATFGVYRGHDRVIYWRER</sequence>
<dbReference type="AlphaFoldDB" id="A0A072MWH8"/>
<dbReference type="Pfam" id="PF23981">
    <property type="entry name" value="DUF7305"/>
    <property type="match status" value="1"/>
</dbReference>
<feature type="chain" id="PRO_5001682055" evidence="2">
    <location>
        <begin position="25"/>
        <end position="1231"/>
    </location>
</feature>
<dbReference type="EMBL" id="ANIE01000010">
    <property type="protein sequence ID" value="KEF29794.1"/>
    <property type="molecule type" value="Genomic_DNA"/>
</dbReference>
<feature type="domain" description="DUF6701" evidence="3">
    <location>
        <begin position="651"/>
        <end position="1231"/>
    </location>
</feature>
<reference evidence="5 6" key="1">
    <citation type="submission" date="2012-12" db="EMBL/GenBank/DDBJ databases">
        <title>Genome assembly of Marinobacter sp. AK21.</title>
        <authorList>
            <person name="Khatri I."/>
            <person name="Kumar R."/>
            <person name="Vaidya B."/>
            <person name="Subramanian S."/>
            <person name="Pinnaka A."/>
        </authorList>
    </citation>
    <scope>NUCLEOTIDE SEQUENCE [LARGE SCALE GENOMIC DNA]</scope>
    <source>
        <strain evidence="5 6">AK21</strain>
    </source>
</reference>
<dbReference type="InterPro" id="IPR046524">
    <property type="entry name" value="DUF6701"/>
</dbReference>
<keyword evidence="2" id="KW-0732">Signal</keyword>
<evidence type="ECO:0000313" key="6">
    <source>
        <dbReference type="Proteomes" id="UP000035057"/>
    </source>
</evidence>
<dbReference type="Pfam" id="PF20419">
    <property type="entry name" value="DUF6701"/>
    <property type="match status" value="1"/>
</dbReference>
<name>A0A072MWH8_9GAMM</name>
<dbReference type="InterPro" id="IPR055729">
    <property type="entry name" value="DUF7305"/>
</dbReference>
<feature type="signal peptide" evidence="2">
    <location>
        <begin position="1"/>
        <end position="24"/>
    </location>
</feature>